<keyword evidence="1" id="KW-0812">Transmembrane</keyword>
<dbReference type="Proteomes" id="UP001160334">
    <property type="component" value="Unassembled WGS sequence"/>
</dbReference>
<dbReference type="EMBL" id="JARXVC010000031">
    <property type="protein sequence ID" value="MDH6284935.1"/>
    <property type="molecule type" value="Genomic_DNA"/>
</dbReference>
<proteinExistence type="predicted"/>
<dbReference type="RefSeq" id="WP_280764103.1">
    <property type="nucleotide sequence ID" value="NZ_JARXVC010000031.1"/>
</dbReference>
<feature type="transmembrane region" description="Helical" evidence="1">
    <location>
        <begin position="6"/>
        <end position="23"/>
    </location>
</feature>
<feature type="transmembrane region" description="Helical" evidence="1">
    <location>
        <begin position="32"/>
        <end position="49"/>
    </location>
</feature>
<name>A0ABT6ML22_9NOCA</name>
<keyword evidence="3" id="KW-1185">Reference proteome</keyword>
<dbReference type="GO" id="GO:0008233">
    <property type="term" value="F:peptidase activity"/>
    <property type="evidence" value="ECO:0007669"/>
    <property type="project" value="UniProtKB-KW"/>
</dbReference>
<evidence type="ECO:0000256" key="1">
    <source>
        <dbReference type="SAM" id="Phobius"/>
    </source>
</evidence>
<keyword evidence="2" id="KW-0378">Hydrolase</keyword>
<keyword evidence="2" id="KW-0645">Protease</keyword>
<keyword evidence="1" id="KW-0472">Membrane</keyword>
<keyword evidence="1" id="KW-1133">Transmembrane helix</keyword>
<reference evidence="2 3" key="1">
    <citation type="submission" date="2023-04" db="EMBL/GenBank/DDBJ databases">
        <title>Forest soil microbial communities from Buena Vista Peninsula, Colon Province, Panama.</title>
        <authorList>
            <person name="Bouskill N."/>
        </authorList>
    </citation>
    <scope>NUCLEOTIDE SEQUENCE [LARGE SCALE GENOMIC DNA]</scope>
    <source>
        <strain evidence="2 3">CFH S0262</strain>
    </source>
</reference>
<evidence type="ECO:0000313" key="2">
    <source>
        <dbReference type="EMBL" id="MDH6284935.1"/>
    </source>
</evidence>
<evidence type="ECO:0000313" key="3">
    <source>
        <dbReference type="Proteomes" id="UP001160334"/>
    </source>
</evidence>
<accession>A0ABT6ML22</accession>
<gene>
    <name evidence="2" type="ORF">M2280_006199</name>
</gene>
<sequence>MNVPFFAALVLIVVGGVLGRSRFKESAAGRSMPLVMAAGAGLLAVGSWLSHDLTIWSVITIVLAVVLVIANVVMWIRESRLRRAARNG</sequence>
<feature type="transmembrane region" description="Helical" evidence="1">
    <location>
        <begin position="55"/>
        <end position="76"/>
    </location>
</feature>
<organism evidence="2 3">
    <name type="scientific">Prescottella agglutinans</name>
    <dbReference type="NCBI Taxonomy" id="1644129"/>
    <lineage>
        <taxon>Bacteria</taxon>
        <taxon>Bacillati</taxon>
        <taxon>Actinomycetota</taxon>
        <taxon>Actinomycetes</taxon>
        <taxon>Mycobacteriales</taxon>
        <taxon>Nocardiaceae</taxon>
        <taxon>Prescottella</taxon>
    </lineage>
</organism>
<dbReference type="GO" id="GO:0006508">
    <property type="term" value="P:proteolysis"/>
    <property type="evidence" value="ECO:0007669"/>
    <property type="project" value="UniProtKB-KW"/>
</dbReference>
<comment type="caution">
    <text evidence="2">The sequence shown here is derived from an EMBL/GenBank/DDBJ whole genome shotgun (WGS) entry which is preliminary data.</text>
</comment>
<protein>
    <submittedName>
        <fullName evidence="2">Zn-dependent protease with chaperone function</fullName>
    </submittedName>
</protein>